<comment type="caution">
    <text evidence="2">The sequence shown here is derived from an EMBL/GenBank/DDBJ whole genome shotgun (WGS) entry which is preliminary data.</text>
</comment>
<reference evidence="2" key="1">
    <citation type="submission" date="2023-10" db="EMBL/GenBank/DDBJ databases">
        <authorList>
            <person name="Chen Y."/>
            <person name="Shah S."/>
            <person name="Dougan E. K."/>
            <person name="Thang M."/>
            <person name="Chan C."/>
        </authorList>
    </citation>
    <scope>NUCLEOTIDE SEQUENCE [LARGE SCALE GENOMIC DNA]</scope>
</reference>
<gene>
    <name evidence="2" type="ORF">PCOR1329_LOCUS16662</name>
</gene>
<protein>
    <submittedName>
        <fullName evidence="2">Uncharacterized protein</fullName>
    </submittedName>
</protein>
<proteinExistence type="predicted"/>
<feature type="region of interest" description="Disordered" evidence="1">
    <location>
        <begin position="1"/>
        <end position="111"/>
    </location>
</feature>
<organism evidence="2 3">
    <name type="scientific">Prorocentrum cordatum</name>
    <dbReference type="NCBI Taxonomy" id="2364126"/>
    <lineage>
        <taxon>Eukaryota</taxon>
        <taxon>Sar</taxon>
        <taxon>Alveolata</taxon>
        <taxon>Dinophyceae</taxon>
        <taxon>Prorocentrales</taxon>
        <taxon>Prorocentraceae</taxon>
        <taxon>Prorocentrum</taxon>
    </lineage>
</organism>
<evidence type="ECO:0000256" key="1">
    <source>
        <dbReference type="SAM" id="MobiDB-lite"/>
    </source>
</evidence>
<name>A0ABN9R0Y9_9DINO</name>
<feature type="compositionally biased region" description="Polar residues" evidence="1">
    <location>
        <begin position="82"/>
        <end position="97"/>
    </location>
</feature>
<feature type="compositionally biased region" description="Basic and acidic residues" evidence="1">
    <location>
        <begin position="29"/>
        <end position="40"/>
    </location>
</feature>
<sequence>MRVMHGAEEEEVERGRKASTDSTTYFDKSAARKRAEDEGRSPLNTITIVLPKHMRAQSMKGAARTGKVDRRTRKWTPMGKSSPRQPQELLRTSQSIPGSGGTSSKGCPRRK</sequence>
<dbReference type="EMBL" id="CAUYUJ010005115">
    <property type="protein sequence ID" value="CAK0812359.1"/>
    <property type="molecule type" value="Genomic_DNA"/>
</dbReference>
<evidence type="ECO:0000313" key="2">
    <source>
        <dbReference type="EMBL" id="CAK0812359.1"/>
    </source>
</evidence>
<accession>A0ABN9R0Y9</accession>
<evidence type="ECO:0000313" key="3">
    <source>
        <dbReference type="Proteomes" id="UP001189429"/>
    </source>
</evidence>
<dbReference type="Proteomes" id="UP001189429">
    <property type="component" value="Unassembled WGS sequence"/>
</dbReference>
<keyword evidence="3" id="KW-1185">Reference proteome</keyword>